<dbReference type="KEGG" id="hde:HDEF_0075"/>
<dbReference type="UniPathway" id="UPA00053">
    <property type="reaction ID" value="UER00084"/>
</dbReference>
<feature type="domain" description="DAHP synthetase I/KDSA" evidence="9">
    <location>
        <begin position="49"/>
        <end position="341"/>
    </location>
</feature>
<evidence type="ECO:0000256" key="2">
    <source>
        <dbReference type="ARBA" id="ARBA00004688"/>
    </source>
</evidence>
<evidence type="ECO:0000256" key="4">
    <source>
        <dbReference type="ARBA" id="ARBA00022605"/>
    </source>
</evidence>
<dbReference type="PANTHER" id="PTHR21225:SF6">
    <property type="entry name" value="PHOSPHO-2-DEHYDRO-3-DEOXYHEPTONATE ALDOLASE, TRP-SENSITIVE"/>
    <property type="match status" value="1"/>
</dbReference>
<organism evidence="10 11">
    <name type="scientific">Hamiltonella defensa subsp. Acyrthosiphon pisum (strain 5AT)</name>
    <dbReference type="NCBI Taxonomy" id="572265"/>
    <lineage>
        <taxon>Bacteria</taxon>
        <taxon>Pseudomonadati</taxon>
        <taxon>Pseudomonadota</taxon>
        <taxon>Gammaproteobacteria</taxon>
        <taxon>Enterobacterales</taxon>
        <taxon>Enterobacteriaceae</taxon>
        <taxon>aphid secondary symbionts</taxon>
        <taxon>Candidatus Williamhamiltonella</taxon>
    </lineage>
</organism>
<dbReference type="NCBIfam" id="NF009395">
    <property type="entry name" value="PRK12755.1"/>
    <property type="match status" value="1"/>
</dbReference>
<dbReference type="GO" id="GO:0042802">
    <property type="term" value="F:identical protein binding"/>
    <property type="evidence" value="ECO:0007669"/>
    <property type="project" value="UniProtKB-ARBA"/>
</dbReference>
<dbReference type="EMBL" id="CP001277">
    <property type="protein sequence ID" value="ACQ66850.1"/>
    <property type="molecule type" value="Genomic_DNA"/>
</dbReference>
<dbReference type="Proteomes" id="UP000002334">
    <property type="component" value="Chromosome"/>
</dbReference>
<dbReference type="eggNOG" id="COG0722">
    <property type="taxonomic scope" value="Bacteria"/>
</dbReference>
<comment type="function">
    <text evidence="1 8">Stereospecific condensation of phosphoenolpyruvate (PEP) and D-erythrose-4-phosphate (E4P) giving rise to 3-deoxy-D-arabino-heptulosonate-7-phosphate (DAHP).</text>
</comment>
<dbReference type="PANTHER" id="PTHR21225">
    <property type="entry name" value="PHOSPHO-2-DEHYDRO-3-DEOXYHEPTONATE ALDOLASE DAHP SYNTHETASE"/>
    <property type="match status" value="1"/>
</dbReference>
<dbReference type="EC" id="2.5.1.54" evidence="8"/>
<evidence type="ECO:0000259" key="9">
    <source>
        <dbReference type="Pfam" id="PF00793"/>
    </source>
</evidence>
<dbReference type="InterPro" id="IPR013785">
    <property type="entry name" value="Aldolase_TIM"/>
</dbReference>
<dbReference type="GO" id="GO:0003849">
    <property type="term" value="F:3-deoxy-7-phosphoheptulonate synthase activity"/>
    <property type="evidence" value="ECO:0007669"/>
    <property type="project" value="UniProtKB-EC"/>
</dbReference>
<protein>
    <recommendedName>
        <fullName evidence="8">Phospho-2-dehydro-3-deoxyheptonate aldolase</fullName>
        <ecNumber evidence="8">2.5.1.54</ecNumber>
    </recommendedName>
</protein>
<dbReference type="HOGENOM" id="CLU_030903_0_1_6"/>
<dbReference type="AlphaFoldDB" id="C4K8L3"/>
<proteinExistence type="inferred from homology"/>
<dbReference type="PIRSF" id="PIRSF001361">
    <property type="entry name" value="DAHP_synthase"/>
    <property type="match status" value="1"/>
</dbReference>
<accession>C4K8L3</accession>
<comment type="catalytic activity">
    <reaction evidence="7 8">
        <text>D-erythrose 4-phosphate + phosphoenolpyruvate + H2O = 7-phospho-2-dehydro-3-deoxy-D-arabino-heptonate + phosphate</text>
        <dbReference type="Rhea" id="RHEA:14717"/>
        <dbReference type="ChEBI" id="CHEBI:15377"/>
        <dbReference type="ChEBI" id="CHEBI:16897"/>
        <dbReference type="ChEBI" id="CHEBI:43474"/>
        <dbReference type="ChEBI" id="CHEBI:58394"/>
        <dbReference type="ChEBI" id="CHEBI:58702"/>
        <dbReference type="EC" id="2.5.1.54"/>
    </reaction>
</comment>
<dbReference type="NCBIfam" id="NF009396">
    <property type="entry name" value="PRK12756.1"/>
    <property type="match status" value="1"/>
</dbReference>
<evidence type="ECO:0000256" key="5">
    <source>
        <dbReference type="ARBA" id="ARBA00022679"/>
    </source>
</evidence>
<dbReference type="NCBIfam" id="TIGR00034">
    <property type="entry name" value="aroFGH"/>
    <property type="match status" value="1"/>
</dbReference>
<evidence type="ECO:0000256" key="6">
    <source>
        <dbReference type="ARBA" id="ARBA00023141"/>
    </source>
</evidence>
<name>C4K8L3_HAMD5</name>
<evidence type="ECO:0000256" key="8">
    <source>
        <dbReference type="PIRNR" id="PIRNR001361"/>
    </source>
</evidence>
<dbReference type="GO" id="GO:0009073">
    <property type="term" value="P:aromatic amino acid family biosynthetic process"/>
    <property type="evidence" value="ECO:0007669"/>
    <property type="project" value="UniProtKB-KW"/>
</dbReference>
<evidence type="ECO:0000313" key="10">
    <source>
        <dbReference type="EMBL" id="ACQ66850.1"/>
    </source>
</evidence>
<reference evidence="10 11" key="1">
    <citation type="journal article" date="2009" name="Proc. Natl. Acad. Sci. U.S.A.">
        <title>Hamiltonella defensa, genome evolution of protective bacterial endosymbiont from pathogenic ancestors.</title>
        <authorList>
            <person name="Degnan P.H."/>
            <person name="Yu Y."/>
            <person name="Sisneros N."/>
            <person name="Wing R.A."/>
            <person name="Moran N.A."/>
        </authorList>
    </citation>
    <scope>NUCLEOTIDE SEQUENCE [LARGE SCALE GENOMIC DNA]</scope>
    <source>
        <strain evidence="11">5AT</strain>
    </source>
</reference>
<dbReference type="FunFam" id="3.20.20.70:FF:000005">
    <property type="entry name" value="Phospho-2-dehydro-3-deoxyheptonate aldolase"/>
    <property type="match status" value="1"/>
</dbReference>
<comment type="similarity">
    <text evidence="3 8">Belongs to the class-I DAHP synthase family.</text>
</comment>
<dbReference type="SUPFAM" id="SSF51569">
    <property type="entry name" value="Aldolase"/>
    <property type="match status" value="1"/>
</dbReference>
<evidence type="ECO:0000256" key="3">
    <source>
        <dbReference type="ARBA" id="ARBA00007985"/>
    </source>
</evidence>
<dbReference type="Pfam" id="PF00793">
    <property type="entry name" value="DAHP_synth_1"/>
    <property type="match status" value="1"/>
</dbReference>
<keyword evidence="6 8" id="KW-0057">Aromatic amino acid biosynthesis</keyword>
<dbReference type="RefSeq" id="WP_012737815.1">
    <property type="nucleotide sequence ID" value="NC_012751.1"/>
</dbReference>
<dbReference type="GO" id="GO:0005737">
    <property type="term" value="C:cytoplasm"/>
    <property type="evidence" value="ECO:0007669"/>
    <property type="project" value="TreeGrafter"/>
</dbReference>
<comment type="pathway">
    <text evidence="2 8">Metabolic intermediate biosynthesis; chorismate biosynthesis; chorismate from D-erythrose 4-phosphate and phosphoenolpyruvate: step 1/7.</text>
</comment>
<keyword evidence="11" id="KW-1185">Reference proteome</keyword>
<evidence type="ECO:0000313" key="11">
    <source>
        <dbReference type="Proteomes" id="UP000002334"/>
    </source>
</evidence>
<dbReference type="Gene3D" id="3.20.20.70">
    <property type="entry name" value="Aldolase class I"/>
    <property type="match status" value="1"/>
</dbReference>
<sequence length="353" mass="39331">MLENHHLSIDRLRKQPINSLISQEELEKKLPISDAIASQVISGRRRIERILEGRDPRLLVIIGPCSIHDSNAAIEYATRMKTLSEQYQNQLEIVMRTYFEKPRTAAGWKGMISDPLLDGSSQVNLGIEMARKVLLDINRLGLPTATEFLDIIMGQYIADLISWGAIGARTTESQIHRQMASALSCPIGFKNGTDGNIDIAIDAVRVASASHIFVSPNKKGEMTIYQTLGNPYGHVVMRGGKKPNYSAKDIALACHKLRDFHLPEHVVVDLSHGNCQKRYRHQLSVSHSMAEQIRSGSKAILGVMIESFLIEGSQQIVPEKPLIYGQSVTDSCLSWSNTEDLLYELSEAVKARF</sequence>
<evidence type="ECO:0000256" key="7">
    <source>
        <dbReference type="ARBA" id="ARBA00047508"/>
    </source>
</evidence>
<dbReference type="STRING" id="572265.HDEF_0075"/>
<dbReference type="InterPro" id="IPR006219">
    <property type="entry name" value="DAHP_synth_1"/>
</dbReference>
<dbReference type="GO" id="GO:0009423">
    <property type="term" value="P:chorismate biosynthetic process"/>
    <property type="evidence" value="ECO:0007669"/>
    <property type="project" value="UniProtKB-UniPathway"/>
</dbReference>
<dbReference type="GO" id="GO:0008652">
    <property type="term" value="P:amino acid biosynthetic process"/>
    <property type="evidence" value="ECO:0007669"/>
    <property type="project" value="UniProtKB-KW"/>
</dbReference>
<gene>
    <name evidence="10" type="primary">aroH</name>
    <name evidence="10" type="ordered locus">HDEF_0075</name>
</gene>
<keyword evidence="5 8" id="KW-0808">Transferase</keyword>
<evidence type="ECO:0000256" key="1">
    <source>
        <dbReference type="ARBA" id="ARBA00003726"/>
    </source>
</evidence>
<dbReference type="GeneID" id="66260016"/>
<keyword evidence="4 8" id="KW-0028">Amino-acid biosynthesis</keyword>
<dbReference type="InterPro" id="IPR006218">
    <property type="entry name" value="DAHP1/KDSA"/>
</dbReference>